<protein>
    <submittedName>
        <fullName evidence="2">Uncharacterized protein</fullName>
    </submittedName>
</protein>
<dbReference type="EMBL" id="WOEY01000065">
    <property type="protein sequence ID" value="NPT42910.1"/>
    <property type="molecule type" value="Genomic_DNA"/>
</dbReference>
<dbReference type="RefSeq" id="WP_172311616.1">
    <property type="nucleotide sequence ID" value="NZ_WOEY01000065.1"/>
</dbReference>
<evidence type="ECO:0000256" key="1">
    <source>
        <dbReference type="SAM" id="SignalP"/>
    </source>
</evidence>
<reference evidence="2 3" key="1">
    <citation type="submission" date="2019-11" db="EMBL/GenBank/DDBJ databases">
        <title>Metabolism of dissolved organic matter in forest soils.</title>
        <authorList>
            <person name="Cyle K.T."/>
            <person name="Wilhelm R.C."/>
            <person name="Martinez C.E."/>
        </authorList>
    </citation>
    <scope>NUCLEOTIDE SEQUENCE [LARGE SCALE GENOMIC DNA]</scope>
    <source>
        <strain evidence="2 3">1N</strain>
    </source>
</reference>
<name>A0ABX2BSC3_9BURK</name>
<comment type="caution">
    <text evidence="2">The sequence shown here is derived from an EMBL/GenBank/DDBJ whole genome shotgun (WGS) entry which is preliminary data.</text>
</comment>
<accession>A0ABX2BSC3</accession>
<sequence length="181" mass="19829">MRKRVLTTVVRLFILSLSLTLFWSGISSAAEQQSYRIPFLGGGANIEFHSEQSQDGDGVGVYITGVTATGSVFVDFYEAEGGVTPEIKSVFVNGKKPKKLFIIVAWAADSPSIGTGGSIYQVFAYDERIEKRGALPKLRQDTGLTKRFGVGFDGTREGQSVTDKYKNASAVKRQLLEWGYK</sequence>
<organism evidence="2 3">
    <name type="scientific">Paraburkholderia solitsugae</name>
    <dbReference type="NCBI Taxonomy" id="2675748"/>
    <lineage>
        <taxon>Bacteria</taxon>
        <taxon>Pseudomonadati</taxon>
        <taxon>Pseudomonadota</taxon>
        <taxon>Betaproteobacteria</taxon>
        <taxon>Burkholderiales</taxon>
        <taxon>Burkholderiaceae</taxon>
        <taxon>Paraburkholderia</taxon>
    </lineage>
</organism>
<feature type="signal peptide" evidence="1">
    <location>
        <begin position="1"/>
        <end position="29"/>
    </location>
</feature>
<keyword evidence="1" id="KW-0732">Signal</keyword>
<proteinExistence type="predicted"/>
<evidence type="ECO:0000313" key="2">
    <source>
        <dbReference type="EMBL" id="NPT42910.1"/>
    </source>
</evidence>
<evidence type="ECO:0000313" key="3">
    <source>
        <dbReference type="Proteomes" id="UP000652198"/>
    </source>
</evidence>
<feature type="chain" id="PRO_5045579126" evidence="1">
    <location>
        <begin position="30"/>
        <end position="181"/>
    </location>
</feature>
<dbReference type="Proteomes" id="UP000652198">
    <property type="component" value="Unassembled WGS sequence"/>
</dbReference>
<keyword evidence="3" id="KW-1185">Reference proteome</keyword>
<gene>
    <name evidence="2" type="ORF">GNZ12_16645</name>
</gene>